<dbReference type="Gene3D" id="1.20.1530.20">
    <property type="match status" value="1"/>
</dbReference>
<feature type="transmembrane region" description="Helical" evidence="8">
    <location>
        <begin position="6"/>
        <end position="24"/>
    </location>
</feature>
<name>A0A7T7XMN5_9SPIR</name>
<protein>
    <submittedName>
        <fullName evidence="9">AEC family transporter</fullName>
    </submittedName>
</protein>
<feature type="transmembrane region" description="Helical" evidence="8">
    <location>
        <begin position="128"/>
        <end position="149"/>
    </location>
</feature>
<dbReference type="GO" id="GO:0005886">
    <property type="term" value="C:plasma membrane"/>
    <property type="evidence" value="ECO:0007669"/>
    <property type="project" value="UniProtKB-SubCell"/>
</dbReference>
<dbReference type="Proteomes" id="UP000595917">
    <property type="component" value="Chromosome"/>
</dbReference>
<feature type="transmembrane region" description="Helical" evidence="8">
    <location>
        <begin position="161"/>
        <end position="180"/>
    </location>
</feature>
<evidence type="ECO:0000256" key="7">
    <source>
        <dbReference type="ARBA" id="ARBA00023136"/>
    </source>
</evidence>
<keyword evidence="5 8" id="KW-0812">Transmembrane</keyword>
<evidence type="ECO:0000313" key="9">
    <source>
        <dbReference type="EMBL" id="QQO09101.1"/>
    </source>
</evidence>
<dbReference type="RefSeq" id="WP_215626406.1">
    <property type="nucleotide sequence ID" value="NZ_CP067089.2"/>
</dbReference>
<comment type="similarity">
    <text evidence="2">Belongs to the auxin efflux carrier (TC 2.A.69) family.</text>
</comment>
<keyword evidence="3" id="KW-0813">Transport</keyword>
<keyword evidence="10" id="KW-1185">Reference proteome</keyword>
<dbReference type="PANTHER" id="PTHR36838:SF1">
    <property type="entry name" value="SLR1864 PROTEIN"/>
    <property type="match status" value="1"/>
</dbReference>
<dbReference type="EMBL" id="CP067089">
    <property type="protein sequence ID" value="QQO09101.1"/>
    <property type="molecule type" value="Genomic_DNA"/>
</dbReference>
<dbReference type="AlphaFoldDB" id="A0A7T7XMN5"/>
<dbReference type="InterPro" id="IPR004776">
    <property type="entry name" value="Mem_transp_PIN-like"/>
</dbReference>
<dbReference type="KEGG" id="bhc:JFL75_19565"/>
<keyword evidence="6 8" id="KW-1133">Transmembrane helix</keyword>
<evidence type="ECO:0000256" key="5">
    <source>
        <dbReference type="ARBA" id="ARBA00022692"/>
    </source>
</evidence>
<feature type="transmembrane region" description="Helical" evidence="8">
    <location>
        <begin position="67"/>
        <end position="88"/>
    </location>
</feature>
<evidence type="ECO:0000256" key="1">
    <source>
        <dbReference type="ARBA" id="ARBA00004651"/>
    </source>
</evidence>
<accession>A0A7T7XMN5</accession>
<dbReference type="InterPro" id="IPR038770">
    <property type="entry name" value="Na+/solute_symporter_sf"/>
</dbReference>
<dbReference type="PANTHER" id="PTHR36838">
    <property type="entry name" value="AUXIN EFFLUX CARRIER FAMILY PROTEIN"/>
    <property type="match status" value="1"/>
</dbReference>
<feature type="transmembrane region" description="Helical" evidence="8">
    <location>
        <begin position="284"/>
        <end position="305"/>
    </location>
</feature>
<feature type="transmembrane region" description="Helical" evidence="8">
    <location>
        <begin position="36"/>
        <end position="55"/>
    </location>
</feature>
<sequence>MDFSVIYIRLLLIVAMIVIGFIAKKAGILDDSAPKTITGITFNISLPMLIFSSVYTNFSPDNLGETGIVLLIAISIYGACFLLSVPYAKILGLPKQSAGVHQYCIVFSNVAFVGIPIIRAFWPADAMLYASMFIVVFSLFNHTAGAYILSGGKGRKLKDILLTPSLLGALLGLILSFLRIPVGPELLAFVNQIGGITTPLAMFSIGITIASLPIREALMDKRVYLTCLLRLVVLPLGVCGILRPLFPDNYYMWAVPTLIAAMPSASTIPILAQRYHADTAAAGKLLVCSTVLAVFTIPALAYLVLF</sequence>
<feature type="transmembrane region" description="Helical" evidence="8">
    <location>
        <begin position="223"/>
        <end position="244"/>
    </location>
</feature>
<gene>
    <name evidence="9" type="ORF">JFL75_19565</name>
</gene>
<organism evidence="9 10">
    <name type="scientific">Breznakiella homolactica</name>
    <dbReference type="NCBI Taxonomy" id="2798577"/>
    <lineage>
        <taxon>Bacteria</taxon>
        <taxon>Pseudomonadati</taxon>
        <taxon>Spirochaetota</taxon>
        <taxon>Spirochaetia</taxon>
        <taxon>Spirochaetales</taxon>
        <taxon>Breznakiellaceae</taxon>
        <taxon>Breznakiella</taxon>
    </lineage>
</organism>
<evidence type="ECO:0000256" key="4">
    <source>
        <dbReference type="ARBA" id="ARBA00022475"/>
    </source>
</evidence>
<keyword evidence="4" id="KW-1003">Cell membrane</keyword>
<feature type="transmembrane region" description="Helical" evidence="8">
    <location>
        <begin position="186"/>
        <end position="211"/>
    </location>
</feature>
<evidence type="ECO:0000313" key="10">
    <source>
        <dbReference type="Proteomes" id="UP000595917"/>
    </source>
</evidence>
<comment type="subcellular location">
    <subcellularLocation>
        <location evidence="1">Cell membrane</location>
        <topology evidence="1">Multi-pass membrane protein</topology>
    </subcellularLocation>
</comment>
<proteinExistence type="inferred from homology"/>
<evidence type="ECO:0000256" key="6">
    <source>
        <dbReference type="ARBA" id="ARBA00022989"/>
    </source>
</evidence>
<keyword evidence="7 8" id="KW-0472">Membrane</keyword>
<feature type="transmembrane region" description="Helical" evidence="8">
    <location>
        <begin position="250"/>
        <end position="272"/>
    </location>
</feature>
<dbReference type="Pfam" id="PF03547">
    <property type="entry name" value="Mem_trans"/>
    <property type="match status" value="1"/>
</dbReference>
<reference evidence="9" key="1">
    <citation type="submission" date="2021-01" db="EMBL/GenBank/DDBJ databases">
        <title>Description of Breznakiella homolactica.</title>
        <authorList>
            <person name="Song Y."/>
            <person name="Brune A."/>
        </authorList>
    </citation>
    <scope>NUCLEOTIDE SEQUENCE</scope>
    <source>
        <strain evidence="9">RmG30</strain>
    </source>
</reference>
<dbReference type="GO" id="GO:0055085">
    <property type="term" value="P:transmembrane transport"/>
    <property type="evidence" value="ECO:0007669"/>
    <property type="project" value="InterPro"/>
</dbReference>
<evidence type="ECO:0000256" key="8">
    <source>
        <dbReference type="SAM" id="Phobius"/>
    </source>
</evidence>
<feature type="transmembrane region" description="Helical" evidence="8">
    <location>
        <begin position="100"/>
        <end position="122"/>
    </location>
</feature>
<evidence type="ECO:0000256" key="3">
    <source>
        <dbReference type="ARBA" id="ARBA00022448"/>
    </source>
</evidence>
<evidence type="ECO:0000256" key="2">
    <source>
        <dbReference type="ARBA" id="ARBA00010145"/>
    </source>
</evidence>